<feature type="transmembrane region" description="Helical" evidence="2">
    <location>
        <begin position="376"/>
        <end position="395"/>
    </location>
</feature>
<dbReference type="EMBL" id="DS469861">
    <property type="protein sequence ID" value="EDO31910.1"/>
    <property type="molecule type" value="Genomic_DNA"/>
</dbReference>
<evidence type="ECO:0000256" key="2">
    <source>
        <dbReference type="SAM" id="Phobius"/>
    </source>
</evidence>
<keyword evidence="2" id="KW-1133">Transmembrane helix</keyword>
<dbReference type="InterPro" id="IPR020846">
    <property type="entry name" value="MFS_dom"/>
</dbReference>
<dbReference type="PROSITE" id="PS50850">
    <property type="entry name" value="MFS"/>
    <property type="match status" value="1"/>
</dbReference>
<evidence type="ECO:0000313" key="5">
    <source>
        <dbReference type="Proteomes" id="UP000001593"/>
    </source>
</evidence>
<feature type="transmembrane region" description="Helical" evidence="2">
    <location>
        <begin position="215"/>
        <end position="232"/>
    </location>
</feature>
<dbReference type="SUPFAM" id="SSF103473">
    <property type="entry name" value="MFS general substrate transporter"/>
    <property type="match status" value="1"/>
</dbReference>
<proteinExistence type="predicted"/>
<keyword evidence="2" id="KW-0812">Transmembrane</keyword>
<dbReference type="GO" id="GO:0022857">
    <property type="term" value="F:transmembrane transporter activity"/>
    <property type="evidence" value="ECO:0000318"/>
    <property type="project" value="GO_Central"/>
</dbReference>
<dbReference type="PhylomeDB" id="A7SWJ0"/>
<dbReference type="GO" id="GO:0005886">
    <property type="term" value="C:plasma membrane"/>
    <property type="evidence" value="ECO:0000318"/>
    <property type="project" value="GO_Central"/>
</dbReference>
<organism evidence="4 5">
    <name type="scientific">Nematostella vectensis</name>
    <name type="common">Starlet sea anemone</name>
    <dbReference type="NCBI Taxonomy" id="45351"/>
    <lineage>
        <taxon>Eukaryota</taxon>
        <taxon>Metazoa</taxon>
        <taxon>Cnidaria</taxon>
        <taxon>Anthozoa</taxon>
        <taxon>Hexacorallia</taxon>
        <taxon>Actiniaria</taxon>
        <taxon>Edwardsiidae</taxon>
        <taxon>Nematostella</taxon>
    </lineage>
</organism>
<dbReference type="OMA" id="NGMQFAP"/>
<dbReference type="InterPro" id="IPR011701">
    <property type="entry name" value="MFS"/>
</dbReference>
<dbReference type="PANTHER" id="PTHR11360:SF251">
    <property type="entry name" value="MAJOR FACILITATOR SUPERFAMILY (MFS) PROFILE DOMAIN-CONTAINING PROTEIN"/>
    <property type="match status" value="1"/>
</dbReference>
<dbReference type="eggNOG" id="KOG2504">
    <property type="taxonomic scope" value="Eukaryota"/>
</dbReference>
<feature type="transmembrane region" description="Helical" evidence="2">
    <location>
        <begin position="98"/>
        <end position="120"/>
    </location>
</feature>
<feature type="domain" description="Major facilitator superfamily (MFS) profile" evidence="3">
    <location>
        <begin position="1"/>
        <end position="397"/>
    </location>
</feature>
<feature type="transmembrane region" description="Helical" evidence="2">
    <location>
        <begin position="72"/>
        <end position="92"/>
    </location>
</feature>
<feature type="transmembrane region" description="Helical" evidence="2">
    <location>
        <begin position="42"/>
        <end position="60"/>
    </location>
</feature>
<dbReference type="Gene3D" id="1.20.1250.20">
    <property type="entry name" value="MFS general substrate transporter like domains"/>
    <property type="match status" value="1"/>
</dbReference>
<accession>A7SWJ0</accession>
<name>A7SWJ0_NEMVE</name>
<dbReference type="Pfam" id="PF07690">
    <property type="entry name" value="MFS_1"/>
    <property type="match status" value="1"/>
</dbReference>
<dbReference type="InParanoid" id="A7SWJ0"/>
<protein>
    <recommendedName>
        <fullName evidence="3">Major facilitator superfamily (MFS) profile domain-containing protein</fullName>
    </recommendedName>
</protein>
<feature type="transmembrane region" description="Helical" evidence="2">
    <location>
        <begin position="282"/>
        <end position="302"/>
    </location>
</feature>
<dbReference type="Proteomes" id="UP000001593">
    <property type="component" value="Unassembled WGS sequence"/>
</dbReference>
<feature type="transmembrane region" description="Helical" evidence="2">
    <location>
        <begin position="132"/>
        <end position="153"/>
    </location>
</feature>
<feature type="transmembrane region" description="Helical" evidence="2">
    <location>
        <begin position="343"/>
        <end position="364"/>
    </location>
</feature>
<dbReference type="AlphaFoldDB" id="A7SWJ0"/>
<dbReference type="InterPro" id="IPR050327">
    <property type="entry name" value="Proton-linked_MCT"/>
</dbReference>
<comment type="subcellular location">
    <subcellularLocation>
        <location evidence="1">Membrane</location>
        <topology evidence="1">Multi-pass membrane protein</topology>
    </subcellularLocation>
</comment>
<evidence type="ECO:0000256" key="1">
    <source>
        <dbReference type="ARBA" id="ARBA00004141"/>
    </source>
</evidence>
<reference evidence="4 5" key="1">
    <citation type="journal article" date="2007" name="Science">
        <title>Sea anemone genome reveals ancestral eumetazoan gene repertoire and genomic organization.</title>
        <authorList>
            <person name="Putnam N.H."/>
            <person name="Srivastava M."/>
            <person name="Hellsten U."/>
            <person name="Dirks B."/>
            <person name="Chapman J."/>
            <person name="Salamov A."/>
            <person name="Terry A."/>
            <person name="Shapiro H."/>
            <person name="Lindquist E."/>
            <person name="Kapitonov V.V."/>
            <person name="Jurka J."/>
            <person name="Genikhovich G."/>
            <person name="Grigoriev I.V."/>
            <person name="Lucas S.M."/>
            <person name="Steele R.E."/>
            <person name="Finnerty J.R."/>
            <person name="Technau U."/>
            <person name="Martindale M.Q."/>
            <person name="Rokhsar D.S."/>
        </authorList>
    </citation>
    <scope>NUCLEOTIDE SEQUENCE [LARGE SCALE GENOMIC DNA]</scope>
    <source>
        <strain evidence="5">CH2 X CH6</strain>
    </source>
</reference>
<feature type="transmembrane region" description="Helical" evidence="2">
    <location>
        <begin position="308"/>
        <end position="331"/>
    </location>
</feature>
<evidence type="ECO:0000259" key="3">
    <source>
        <dbReference type="PROSITE" id="PS50850"/>
    </source>
</evidence>
<gene>
    <name evidence="4" type="ORF">NEMVEDRAFT_v1g135421</name>
</gene>
<sequence length="422" mass="45598">WSWLVCLSAALSNTIVVGLSFSYGVLFPVLLDYFKEDKATTGISWVGSLFMSVSFFVAPISASLCDQYGCRITAMGGAFICCLGLLLTSQAPSLYTMFLTYSTITGFGCCCVYTACFIAVPKYFTQSRSLAVGFVCLGPAAGVMVIAPLLQLLLDLVGWRRALLCLAGVTAVVCLVTSSFDSEIVKRPESPARSLGLDEGTKAERGPYGIMLRDTRFLLLLVVSALVFLALYNPQMHLVKFCQTLGITDDKSSMLFLYIGLASSVLRIISGRLCDSPHINPLIILQGGYTLLGCMYILLPWATMYSQLVGIAIAIGTMDGLACTAINLLILESLEEKYRGHAYGVWLTVVSIPIAVGPPLTGLISDRFGTYTPGFSMSGTLLVLSALVSCSINLIRREPVQTEVTITTMESRRLITEKLTVV</sequence>
<keyword evidence="5" id="KW-1185">Reference proteome</keyword>
<dbReference type="InterPro" id="IPR036259">
    <property type="entry name" value="MFS_trans_sf"/>
</dbReference>
<keyword evidence="2" id="KW-0472">Membrane</keyword>
<dbReference type="HOGENOM" id="CLU_001265_59_1_1"/>
<feature type="transmembrane region" description="Helical" evidence="2">
    <location>
        <begin position="159"/>
        <end position="180"/>
    </location>
</feature>
<dbReference type="PANTHER" id="PTHR11360">
    <property type="entry name" value="MONOCARBOXYLATE TRANSPORTER"/>
    <property type="match status" value="1"/>
</dbReference>
<evidence type="ECO:0000313" key="4">
    <source>
        <dbReference type="EMBL" id="EDO31910.1"/>
    </source>
</evidence>
<feature type="transmembrane region" description="Helical" evidence="2">
    <location>
        <begin position="252"/>
        <end position="270"/>
    </location>
</feature>
<feature type="non-terminal residue" evidence="4">
    <location>
        <position position="1"/>
    </location>
</feature>